<comment type="subcellular location">
    <subcellularLocation>
        <location evidence="1">Membrane</location>
        <topology evidence="1">Multi-pass membrane protein</topology>
    </subcellularLocation>
</comment>
<dbReference type="GO" id="GO:0000166">
    <property type="term" value="F:nucleotide binding"/>
    <property type="evidence" value="ECO:0007669"/>
    <property type="project" value="InterPro"/>
</dbReference>
<evidence type="ECO:0000256" key="4">
    <source>
        <dbReference type="SAM" id="Phobius"/>
    </source>
</evidence>
<feature type="non-terminal residue" evidence="7">
    <location>
        <position position="1"/>
    </location>
</feature>
<dbReference type="Gene3D" id="3.40.1110.10">
    <property type="entry name" value="Calcium-transporting ATPase, cytoplasmic domain N"/>
    <property type="match status" value="2"/>
</dbReference>
<dbReference type="SUPFAM" id="SSF81660">
    <property type="entry name" value="Metal cation-transporting ATPase, ATP-binding domain N"/>
    <property type="match status" value="2"/>
</dbReference>
<dbReference type="Pfam" id="PF16212">
    <property type="entry name" value="PhoLip_ATPase_C"/>
    <property type="match status" value="1"/>
</dbReference>
<keyword evidence="4" id="KW-1133">Transmembrane helix</keyword>
<reference evidence="7" key="1">
    <citation type="submission" date="2025-08" db="UniProtKB">
        <authorList>
            <consortium name="RefSeq"/>
        </authorList>
    </citation>
    <scope>IDENTIFICATION</scope>
</reference>
<feature type="domain" description="P-type ATPase C-terminal" evidence="5">
    <location>
        <begin position="234"/>
        <end position="432"/>
    </location>
</feature>
<dbReference type="STRING" id="121845.A0A3Q0JFR9"/>
<dbReference type="SUPFAM" id="SSF81665">
    <property type="entry name" value="Calcium ATPase, transmembrane domain M"/>
    <property type="match status" value="1"/>
</dbReference>
<dbReference type="InterPro" id="IPR023298">
    <property type="entry name" value="ATPase_P-typ_TM_dom_sf"/>
</dbReference>
<dbReference type="Pfam" id="PF13246">
    <property type="entry name" value="Cation_ATPase"/>
    <property type="match status" value="1"/>
</dbReference>
<feature type="transmembrane region" description="Helical" evidence="4">
    <location>
        <begin position="299"/>
        <end position="323"/>
    </location>
</feature>
<evidence type="ECO:0000256" key="3">
    <source>
        <dbReference type="ARBA" id="ARBA00022842"/>
    </source>
</evidence>
<sequence>VQDKEEIHQLLCILDFNNIRKRMSVVLKHDNRIRLYCKGADSVIYQRLRANQDRLKMKTMDDLNNFASDGLRTLVLAVRDVDENFYNRWKLKHRADSVIYQRLRANQDRLKMKTMDDLNNFASDGLRTLVLAVRDVDENFYNRWKLKHSQIVMENEIGEAKEEKLNHLYDELESDLDLVGVTAIEDKLQDDVPKTIANLLLAVSDPFAPKKRPQNKGILYSPVLSPELPLHKEYALFCGFSAQTIFDPMYISVFNLFYTSLPILTNAVLDQDVSDTNSIRYPKLYTPGMHNLLFNEREFVYCSLHGFYTSAVMFFVIYGTFIHGVSSNGRTFSDYVFMATVLAFILVAVVSVQILFDTQYWTYINTLSMLVSIASYFVFTYVFSVLLKDTFIISLKRAMTDPNFWLCVLVIIVLDILPVISRRFYLFLVHPTLSNRIRLKQRILKTGSSVELDSGQYGSQANKRPRRSIRSGYAFAHQEGKPLY</sequence>
<dbReference type="PANTHER" id="PTHR24092:SF190">
    <property type="entry name" value="PHOSPHOLIPID-TRANSPORTING ATPASE"/>
    <property type="match status" value="1"/>
</dbReference>
<feature type="transmembrane region" description="Helical" evidence="4">
    <location>
        <begin position="363"/>
        <end position="383"/>
    </location>
</feature>
<keyword evidence="4" id="KW-0472">Membrane</keyword>
<keyword evidence="4" id="KW-0812">Transmembrane</keyword>
<keyword evidence="6" id="KW-1185">Reference proteome</keyword>
<dbReference type="PaxDb" id="121845-A0A3Q0JFR9"/>
<feature type="transmembrane region" description="Helical" evidence="4">
    <location>
        <begin position="403"/>
        <end position="420"/>
    </location>
</feature>
<keyword evidence="2" id="KW-0479">Metal-binding</keyword>
<dbReference type="InterPro" id="IPR032630">
    <property type="entry name" value="P_typ_ATPase_c"/>
</dbReference>
<dbReference type="KEGG" id="dci:103520378"/>
<protein>
    <submittedName>
        <fullName evidence="7">Probable phospholipid-transporting ATPase IM</fullName>
    </submittedName>
</protein>
<dbReference type="RefSeq" id="XP_026687321.1">
    <property type="nucleotide sequence ID" value="XM_026831520.1"/>
</dbReference>
<evidence type="ECO:0000313" key="7">
    <source>
        <dbReference type="RefSeq" id="XP_026687321.1"/>
    </source>
</evidence>
<proteinExistence type="predicted"/>
<dbReference type="GO" id="GO:0045332">
    <property type="term" value="P:phospholipid translocation"/>
    <property type="evidence" value="ECO:0007669"/>
    <property type="project" value="TreeGrafter"/>
</dbReference>
<dbReference type="InterPro" id="IPR023299">
    <property type="entry name" value="ATPase_P-typ_cyto_dom_N"/>
</dbReference>
<feature type="transmembrane region" description="Helical" evidence="4">
    <location>
        <begin position="335"/>
        <end position="356"/>
    </location>
</feature>
<dbReference type="AlphaFoldDB" id="A0A3Q0JFR9"/>
<gene>
    <name evidence="7" type="primary">LOC103520378</name>
</gene>
<dbReference type="GO" id="GO:0140326">
    <property type="term" value="F:ATPase-coupled intramembrane lipid transporter activity"/>
    <property type="evidence" value="ECO:0007669"/>
    <property type="project" value="TreeGrafter"/>
</dbReference>
<evidence type="ECO:0000259" key="5">
    <source>
        <dbReference type="Pfam" id="PF16212"/>
    </source>
</evidence>
<evidence type="ECO:0000256" key="2">
    <source>
        <dbReference type="ARBA" id="ARBA00022723"/>
    </source>
</evidence>
<organism evidence="6 7">
    <name type="scientific">Diaphorina citri</name>
    <name type="common">Asian citrus psyllid</name>
    <dbReference type="NCBI Taxonomy" id="121845"/>
    <lineage>
        <taxon>Eukaryota</taxon>
        <taxon>Metazoa</taxon>
        <taxon>Ecdysozoa</taxon>
        <taxon>Arthropoda</taxon>
        <taxon>Hexapoda</taxon>
        <taxon>Insecta</taxon>
        <taxon>Pterygota</taxon>
        <taxon>Neoptera</taxon>
        <taxon>Paraneoptera</taxon>
        <taxon>Hemiptera</taxon>
        <taxon>Sternorrhyncha</taxon>
        <taxon>Psylloidea</taxon>
        <taxon>Psyllidae</taxon>
        <taxon>Diaphorininae</taxon>
        <taxon>Diaphorina</taxon>
    </lineage>
</organism>
<dbReference type="GeneID" id="103520378"/>
<evidence type="ECO:0000256" key="1">
    <source>
        <dbReference type="ARBA" id="ARBA00004141"/>
    </source>
</evidence>
<dbReference type="GO" id="GO:0046872">
    <property type="term" value="F:metal ion binding"/>
    <property type="evidence" value="ECO:0007669"/>
    <property type="project" value="UniProtKB-KW"/>
</dbReference>
<dbReference type="GO" id="GO:0005802">
    <property type="term" value="C:trans-Golgi network"/>
    <property type="evidence" value="ECO:0007669"/>
    <property type="project" value="TreeGrafter"/>
</dbReference>
<evidence type="ECO:0000313" key="6">
    <source>
        <dbReference type="Proteomes" id="UP000079169"/>
    </source>
</evidence>
<name>A0A3Q0JFR9_DIACI</name>
<accession>A0A3Q0JFR9</accession>
<keyword evidence="3" id="KW-0460">Magnesium</keyword>
<dbReference type="GO" id="GO:0005886">
    <property type="term" value="C:plasma membrane"/>
    <property type="evidence" value="ECO:0007669"/>
    <property type="project" value="TreeGrafter"/>
</dbReference>
<dbReference type="Proteomes" id="UP000079169">
    <property type="component" value="Unplaced"/>
</dbReference>
<dbReference type="PANTHER" id="PTHR24092">
    <property type="entry name" value="PROBABLE PHOSPHOLIPID-TRANSPORTING ATPASE"/>
    <property type="match status" value="1"/>
</dbReference>
<dbReference type="GO" id="GO:0007030">
    <property type="term" value="P:Golgi organization"/>
    <property type="evidence" value="ECO:0007669"/>
    <property type="project" value="TreeGrafter"/>
</dbReference>
<feature type="non-terminal residue" evidence="7">
    <location>
        <position position="484"/>
    </location>
</feature>